<feature type="transmembrane region" description="Helical" evidence="1">
    <location>
        <begin position="256"/>
        <end position="276"/>
    </location>
</feature>
<keyword evidence="1" id="KW-0472">Membrane</keyword>
<dbReference type="Pfam" id="PF03009">
    <property type="entry name" value="GDPD"/>
    <property type="match status" value="1"/>
</dbReference>
<feature type="transmembrane region" description="Helical" evidence="1">
    <location>
        <begin position="131"/>
        <end position="154"/>
    </location>
</feature>
<dbReference type="KEGG" id="lzy:LZ3411_1616"/>
<dbReference type="Proteomes" id="UP000195412">
    <property type="component" value="Chromosome I"/>
</dbReference>
<proteinExistence type="predicted"/>
<sequence length="533" mass="59549">MWGDGKLRTKRQELYRAWRWGLTAPRLLAGWTGLIAGLGLLRWAGQLAGWSLGWLLVIGAELGLAVWQLRQLARVYGAQLALKTGWRRWGTGLGLGVSLGLLSLPWGLWGLGSRLLVRLRLPAAWVNWVGLHRHGLAGIVVVAYLVLLAYSLIWGPRHWRVTRQGGTPRQMLGSLLVLAGGMALWFLGSCLLVVLNRQLATTLTGTVITWLTAGSLGLILGGYTLVSLLGTLTVVWSWCGQPALPVAPRWPRTSGWGLVLVLVWLVVSGGVITQTLQQPRLQATVLISHRGVDRGVGVQNTLGALRHVSRQHPRYVEMDLHETRDHQWVVLHDENLRELAGVNVTPHQWTLRQLTRLTLHEHGQRARLVGWDQYLRTAERLPQPLLVELKTTPADSAGMVRRFAQRYGTRLHRDHSAVHSLDYRVVAGLRRDSPQLRVGYITPFNFVAPASVPADFYSFQRLSVSDQFIQAAHRAHAPAYLWTPNTRLAMTQAWALGADGQITNQVSRLRHVVTQRPSAAMWAVLWNFTLSYI</sequence>
<protein>
    <submittedName>
        <fullName evidence="3">Glycerophosphoryl diester phosphodiesterase</fullName>
        <ecNumber evidence="3">3.1.4.46</ecNumber>
    </submittedName>
</protein>
<dbReference type="InterPro" id="IPR017946">
    <property type="entry name" value="PLC-like_Pdiesterase_TIM-brl"/>
</dbReference>
<dbReference type="Gene3D" id="3.20.20.190">
    <property type="entry name" value="Phosphatidylinositol (PI) phosphodiesterase"/>
    <property type="match status" value="1"/>
</dbReference>
<dbReference type="PROSITE" id="PS51704">
    <property type="entry name" value="GP_PDE"/>
    <property type="match status" value="1"/>
</dbReference>
<organism evidence="3 4">
    <name type="scientific">Levilactobacillus zymae</name>
    <dbReference type="NCBI Taxonomy" id="267363"/>
    <lineage>
        <taxon>Bacteria</taxon>
        <taxon>Bacillati</taxon>
        <taxon>Bacillota</taxon>
        <taxon>Bacilli</taxon>
        <taxon>Lactobacillales</taxon>
        <taxon>Lactobacillaceae</taxon>
        <taxon>Levilactobacillus</taxon>
    </lineage>
</organism>
<dbReference type="PANTHER" id="PTHR46211:SF8">
    <property type="entry name" value="PHOSPHODIESTERASE"/>
    <property type="match status" value="1"/>
</dbReference>
<keyword evidence="1" id="KW-1133">Transmembrane helix</keyword>
<reference evidence="4" key="1">
    <citation type="submission" date="2017-05" db="EMBL/GenBank/DDBJ databases">
        <authorList>
            <person name="Papadimitriou K."/>
        </authorList>
    </citation>
    <scope>NUCLEOTIDE SEQUENCE [LARGE SCALE GENOMIC DNA]</scope>
    <source>
        <strain evidence="4">ACA-DC 3411</strain>
    </source>
</reference>
<feature type="transmembrane region" description="Helical" evidence="1">
    <location>
        <begin position="47"/>
        <end position="69"/>
    </location>
</feature>
<dbReference type="AlphaFoldDB" id="A0A1Y6JXJ9"/>
<feature type="transmembrane region" description="Helical" evidence="1">
    <location>
        <begin position="175"/>
        <end position="195"/>
    </location>
</feature>
<evidence type="ECO:0000256" key="1">
    <source>
        <dbReference type="SAM" id="Phobius"/>
    </source>
</evidence>
<gene>
    <name evidence="3" type="ORF">LZ3411_1616</name>
</gene>
<dbReference type="GO" id="GO:0006629">
    <property type="term" value="P:lipid metabolic process"/>
    <property type="evidence" value="ECO:0007669"/>
    <property type="project" value="InterPro"/>
</dbReference>
<dbReference type="InterPro" id="IPR030395">
    <property type="entry name" value="GP_PDE_dom"/>
</dbReference>
<evidence type="ECO:0000313" key="4">
    <source>
        <dbReference type="Proteomes" id="UP000195412"/>
    </source>
</evidence>
<name>A0A1Y6JXJ9_9LACO</name>
<dbReference type="GO" id="GO:0008889">
    <property type="term" value="F:glycerophosphodiester phosphodiesterase activity"/>
    <property type="evidence" value="ECO:0007669"/>
    <property type="project" value="UniProtKB-EC"/>
</dbReference>
<evidence type="ECO:0000313" key="3">
    <source>
        <dbReference type="EMBL" id="SMS14666.1"/>
    </source>
</evidence>
<keyword evidence="1" id="KW-0812">Transmembrane</keyword>
<dbReference type="EMBL" id="LT854705">
    <property type="protein sequence ID" value="SMS14666.1"/>
    <property type="molecule type" value="Genomic_DNA"/>
</dbReference>
<evidence type="ECO:0000259" key="2">
    <source>
        <dbReference type="PROSITE" id="PS51704"/>
    </source>
</evidence>
<keyword evidence="3" id="KW-0378">Hydrolase</keyword>
<dbReference type="PANTHER" id="PTHR46211">
    <property type="entry name" value="GLYCEROPHOSPHORYL DIESTER PHOSPHODIESTERASE"/>
    <property type="match status" value="1"/>
</dbReference>
<accession>A0A1Y6JXJ9</accession>
<dbReference type="SUPFAM" id="SSF51695">
    <property type="entry name" value="PLC-like phosphodiesterases"/>
    <property type="match status" value="1"/>
</dbReference>
<dbReference type="CDD" id="cd08579">
    <property type="entry name" value="GDPD_memb_like"/>
    <property type="match status" value="1"/>
</dbReference>
<feature type="transmembrane region" description="Helical" evidence="1">
    <location>
        <begin position="89"/>
        <end position="111"/>
    </location>
</feature>
<dbReference type="EC" id="3.1.4.46" evidence="3"/>
<feature type="transmembrane region" description="Helical" evidence="1">
    <location>
        <begin position="20"/>
        <end position="41"/>
    </location>
</feature>
<feature type="transmembrane region" description="Helical" evidence="1">
    <location>
        <begin position="207"/>
        <end position="235"/>
    </location>
</feature>
<feature type="domain" description="GP-PDE" evidence="2">
    <location>
        <begin position="284"/>
        <end position="513"/>
    </location>
</feature>